<dbReference type="InterPro" id="IPR041468">
    <property type="entry name" value="HTH_ParB/Spo0J"/>
</dbReference>
<dbReference type="GO" id="GO:0005694">
    <property type="term" value="C:chromosome"/>
    <property type="evidence" value="ECO:0007669"/>
    <property type="project" value="TreeGrafter"/>
</dbReference>
<name>A0AA46UFQ6_BACT4</name>
<organism evidence="7 8">
    <name type="scientific">Bacteroides thetaiotaomicron</name>
    <dbReference type="NCBI Taxonomy" id="818"/>
    <lineage>
        <taxon>Bacteria</taxon>
        <taxon>Pseudomonadati</taxon>
        <taxon>Bacteroidota</taxon>
        <taxon>Bacteroidia</taxon>
        <taxon>Bacteroidales</taxon>
        <taxon>Bacteroidaceae</taxon>
        <taxon>Bacteroides</taxon>
    </lineage>
</organism>
<dbReference type="FunFam" id="3.90.1530.30:FF:000001">
    <property type="entry name" value="Chromosome partitioning protein ParB"/>
    <property type="match status" value="1"/>
</dbReference>
<evidence type="ECO:0000256" key="4">
    <source>
        <dbReference type="SAM" id="Coils"/>
    </source>
</evidence>
<evidence type="ECO:0000256" key="5">
    <source>
        <dbReference type="SAM" id="MobiDB-lite"/>
    </source>
</evidence>
<reference evidence="7" key="1">
    <citation type="submission" date="2021-06" db="EMBL/GenBank/DDBJ databases">
        <title>Interrogation of the integrated mobile genetic elements in gut-associated Bacteroides with a consensus prediction approach.</title>
        <authorList>
            <person name="Campbell D.E."/>
            <person name="Leigh J.R."/>
            <person name="Kim T."/>
            <person name="England W."/>
            <person name="Whitaker R.J."/>
            <person name="Degnan P.H."/>
        </authorList>
    </citation>
    <scope>NUCLEOTIDE SEQUENCE</scope>
    <source>
        <strain evidence="7">VPI-BTDOT2</strain>
    </source>
</reference>
<proteinExistence type="inferred from homology"/>
<comment type="similarity">
    <text evidence="1">Belongs to the ParB family.</text>
</comment>
<feature type="coiled-coil region" evidence="4">
    <location>
        <begin position="328"/>
        <end position="355"/>
    </location>
</feature>
<protein>
    <submittedName>
        <fullName evidence="7">ParB/RepB/Spo0J family partition protein</fullName>
    </submittedName>
</protein>
<evidence type="ECO:0000256" key="2">
    <source>
        <dbReference type="ARBA" id="ARBA00022829"/>
    </source>
</evidence>
<keyword evidence="3" id="KW-0238">DNA-binding</keyword>
<evidence type="ECO:0000256" key="1">
    <source>
        <dbReference type="ARBA" id="ARBA00006295"/>
    </source>
</evidence>
<dbReference type="InterPro" id="IPR004437">
    <property type="entry name" value="ParB/RepB/Spo0J"/>
</dbReference>
<dbReference type="Gene3D" id="1.10.10.2830">
    <property type="match status" value="1"/>
</dbReference>
<dbReference type="NCBIfam" id="TIGR00180">
    <property type="entry name" value="parB_part"/>
    <property type="match status" value="1"/>
</dbReference>
<dbReference type="PANTHER" id="PTHR33375">
    <property type="entry name" value="CHROMOSOME-PARTITIONING PROTEIN PARB-RELATED"/>
    <property type="match status" value="1"/>
</dbReference>
<evidence type="ECO:0000256" key="3">
    <source>
        <dbReference type="ARBA" id="ARBA00023125"/>
    </source>
</evidence>
<dbReference type="Proteomes" id="UP001156216">
    <property type="component" value="Chromosome"/>
</dbReference>
<dbReference type="Gene3D" id="3.90.1530.30">
    <property type="match status" value="1"/>
</dbReference>
<dbReference type="EMBL" id="CP083681">
    <property type="protein sequence ID" value="UYU74056.1"/>
    <property type="molecule type" value="Genomic_DNA"/>
</dbReference>
<dbReference type="AlphaFoldDB" id="A0AA46UFQ6"/>
<dbReference type="GO" id="GO:0007059">
    <property type="term" value="P:chromosome segregation"/>
    <property type="evidence" value="ECO:0007669"/>
    <property type="project" value="UniProtKB-KW"/>
</dbReference>
<dbReference type="Pfam" id="PF02195">
    <property type="entry name" value="ParB_N"/>
    <property type="match status" value="1"/>
</dbReference>
<feature type="region of interest" description="Disordered" evidence="5">
    <location>
        <begin position="547"/>
        <end position="576"/>
    </location>
</feature>
<feature type="domain" description="ParB-like N-terminal" evidence="6">
    <location>
        <begin position="15"/>
        <end position="106"/>
    </location>
</feature>
<feature type="compositionally biased region" description="Polar residues" evidence="5">
    <location>
        <begin position="565"/>
        <end position="576"/>
    </location>
</feature>
<dbReference type="GO" id="GO:0003677">
    <property type="term" value="F:DNA binding"/>
    <property type="evidence" value="ECO:0007669"/>
    <property type="project" value="UniProtKB-KW"/>
</dbReference>
<dbReference type="GeneID" id="75114390"/>
<dbReference type="CDD" id="cd16393">
    <property type="entry name" value="SPO0J_N"/>
    <property type="match status" value="1"/>
</dbReference>
<keyword evidence="4" id="KW-0175">Coiled coil</keyword>
<dbReference type="SMART" id="SM00470">
    <property type="entry name" value="ParB"/>
    <property type="match status" value="1"/>
</dbReference>
<sequence>MMTTANQSAAERNITLVSVANIQPSNYNPRKRFDETGLDELAESIKQQGVLQPITVRPIADTDRYEIVFGERRYRASVIAGLEEVPAIISELSDEEAQEMAVTENLQRKDVTPTEEANAYKQLIDSGRHTVETLSVLFGKSENYIRTRLNFSTLIPELAELLDADVITISVASEICRYGEDVQREVYEKYLKEGIQHYSSWRGRKAKEIAELIEQKFTIDLERYYFDKTECASCRYNTNNLLLFNDGGCGQCSNRTCLAEMNAAFLKEKAIQIAQQQPDIILCRDPYCTNATTVERLIASGYDVETINSCIAFPKNPIEPQIGDYDNSEDYEEALKDYEEEQADYMEICNEISRQGEAGEITLYAKIGQADITLCYVEKTATQIAESNKVTQTIATQIAKLEKKDKRNKEIATENTVDDVKRVIKEIDTTETKFGADEDRMMYFFLLSSLRKENYAAVGIDKECDYLKDEEKMNVIANLTAKAKAVIRRDFLIANFKDAFRNNGTAALLLDFAKKHMPEELANITNKYNEVYENRHKRIEEKKVALLEQTEDAGHPQPEGVPQPIETTIRSSSLNK</sequence>
<evidence type="ECO:0000313" key="7">
    <source>
        <dbReference type="EMBL" id="UYU74056.1"/>
    </source>
</evidence>
<dbReference type="InterPro" id="IPR003115">
    <property type="entry name" value="ParB_N"/>
</dbReference>
<dbReference type="InterPro" id="IPR036086">
    <property type="entry name" value="ParB/Sulfiredoxin_sf"/>
</dbReference>
<dbReference type="PANTHER" id="PTHR33375:SF1">
    <property type="entry name" value="CHROMOSOME-PARTITIONING PROTEIN PARB-RELATED"/>
    <property type="match status" value="1"/>
</dbReference>
<evidence type="ECO:0000313" key="8">
    <source>
        <dbReference type="Proteomes" id="UP001156216"/>
    </source>
</evidence>
<dbReference type="Pfam" id="PF17762">
    <property type="entry name" value="HTH_ParB"/>
    <property type="match status" value="1"/>
</dbReference>
<accession>A0AA46UFQ6</accession>
<evidence type="ECO:0000259" key="6">
    <source>
        <dbReference type="SMART" id="SM00470"/>
    </source>
</evidence>
<dbReference type="SUPFAM" id="SSF109709">
    <property type="entry name" value="KorB DNA-binding domain-like"/>
    <property type="match status" value="1"/>
</dbReference>
<keyword evidence="2" id="KW-0159">Chromosome partition</keyword>
<dbReference type="SUPFAM" id="SSF110849">
    <property type="entry name" value="ParB/Sulfiredoxin"/>
    <property type="match status" value="1"/>
</dbReference>
<dbReference type="RefSeq" id="WP_049942657.1">
    <property type="nucleotide sequence ID" value="NZ_CP075193.1"/>
</dbReference>
<dbReference type="InterPro" id="IPR050336">
    <property type="entry name" value="Chromosome_partition/occlusion"/>
</dbReference>
<gene>
    <name evidence="7" type="ORF">KQP59_10740</name>
</gene>